<feature type="region of interest" description="Disordered" evidence="1">
    <location>
        <begin position="144"/>
        <end position="273"/>
    </location>
</feature>
<proteinExistence type="predicted"/>
<feature type="compositionally biased region" description="Acidic residues" evidence="1">
    <location>
        <begin position="512"/>
        <end position="522"/>
    </location>
</feature>
<feature type="compositionally biased region" description="Basic and acidic residues" evidence="1">
    <location>
        <begin position="325"/>
        <end position="341"/>
    </location>
</feature>
<feature type="compositionally biased region" description="Low complexity" evidence="1">
    <location>
        <begin position="1641"/>
        <end position="1652"/>
    </location>
</feature>
<feature type="compositionally biased region" description="Polar residues" evidence="1">
    <location>
        <begin position="739"/>
        <end position="752"/>
    </location>
</feature>
<keyword evidence="3" id="KW-1185">Reference proteome</keyword>
<feature type="region of interest" description="Disordered" evidence="1">
    <location>
        <begin position="1995"/>
        <end position="2031"/>
    </location>
</feature>
<feature type="region of interest" description="Disordered" evidence="1">
    <location>
        <begin position="426"/>
        <end position="522"/>
    </location>
</feature>
<feature type="region of interest" description="Disordered" evidence="1">
    <location>
        <begin position="1018"/>
        <end position="1069"/>
    </location>
</feature>
<feature type="compositionally biased region" description="Polar residues" evidence="1">
    <location>
        <begin position="605"/>
        <end position="619"/>
    </location>
</feature>
<name>A0A9P7JCE6_9AGAM</name>
<feature type="region of interest" description="Disordered" evidence="1">
    <location>
        <begin position="1641"/>
        <end position="1666"/>
    </location>
</feature>
<feature type="region of interest" description="Disordered" evidence="1">
    <location>
        <begin position="1325"/>
        <end position="1355"/>
    </location>
</feature>
<evidence type="ECO:0000256" key="1">
    <source>
        <dbReference type="SAM" id="MobiDB-lite"/>
    </source>
</evidence>
<feature type="region of interest" description="Disordered" evidence="1">
    <location>
        <begin position="541"/>
        <end position="563"/>
    </location>
</feature>
<reference evidence="2" key="1">
    <citation type="journal article" date="2020" name="New Phytol.">
        <title>Comparative genomics reveals dynamic genome evolution in host specialist ectomycorrhizal fungi.</title>
        <authorList>
            <person name="Lofgren L.A."/>
            <person name="Nguyen N.H."/>
            <person name="Vilgalys R."/>
            <person name="Ruytinx J."/>
            <person name="Liao H.L."/>
            <person name="Branco S."/>
            <person name="Kuo A."/>
            <person name="LaButti K."/>
            <person name="Lipzen A."/>
            <person name="Andreopoulos W."/>
            <person name="Pangilinan J."/>
            <person name="Riley R."/>
            <person name="Hundley H."/>
            <person name="Na H."/>
            <person name="Barry K."/>
            <person name="Grigoriev I.V."/>
            <person name="Stajich J.E."/>
            <person name="Kennedy P.G."/>
        </authorList>
    </citation>
    <scope>NUCLEOTIDE SEQUENCE</scope>
    <source>
        <strain evidence="2">MN1</strain>
    </source>
</reference>
<feature type="compositionally biased region" description="Acidic residues" evidence="1">
    <location>
        <begin position="1031"/>
        <end position="1042"/>
    </location>
</feature>
<feature type="compositionally biased region" description="Basic and acidic residues" evidence="1">
    <location>
        <begin position="455"/>
        <end position="482"/>
    </location>
</feature>
<feature type="compositionally biased region" description="Low complexity" evidence="1">
    <location>
        <begin position="7"/>
        <end position="20"/>
    </location>
</feature>
<feature type="region of interest" description="Disordered" evidence="1">
    <location>
        <begin position="1"/>
        <end position="25"/>
    </location>
</feature>
<evidence type="ECO:0000313" key="2">
    <source>
        <dbReference type="EMBL" id="KAG1814233.1"/>
    </source>
</evidence>
<organism evidence="2 3">
    <name type="scientific">Suillus subaureus</name>
    <dbReference type="NCBI Taxonomy" id="48587"/>
    <lineage>
        <taxon>Eukaryota</taxon>
        <taxon>Fungi</taxon>
        <taxon>Dikarya</taxon>
        <taxon>Basidiomycota</taxon>
        <taxon>Agaricomycotina</taxon>
        <taxon>Agaricomycetes</taxon>
        <taxon>Agaricomycetidae</taxon>
        <taxon>Boletales</taxon>
        <taxon>Suillineae</taxon>
        <taxon>Suillaceae</taxon>
        <taxon>Suillus</taxon>
    </lineage>
</organism>
<protein>
    <submittedName>
        <fullName evidence="2">Uncharacterized protein</fullName>
    </submittedName>
</protein>
<feature type="region of interest" description="Disordered" evidence="1">
    <location>
        <begin position="42"/>
        <end position="73"/>
    </location>
</feature>
<feature type="region of interest" description="Disordered" evidence="1">
    <location>
        <begin position="1521"/>
        <end position="1549"/>
    </location>
</feature>
<dbReference type="Proteomes" id="UP000807769">
    <property type="component" value="Unassembled WGS sequence"/>
</dbReference>
<feature type="compositionally biased region" description="Low complexity" evidence="1">
    <location>
        <begin position="426"/>
        <end position="454"/>
    </location>
</feature>
<feature type="compositionally biased region" description="Basic and acidic residues" evidence="1">
    <location>
        <begin position="187"/>
        <end position="199"/>
    </location>
</feature>
<feature type="compositionally biased region" description="Polar residues" evidence="1">
    <location>
        <begin position="1996"/>
        <end position="2010"/>
    </location>
</feature>
<dbReference type="GeneID" id="64634362"/>
<comment type="caution">
    <text evidence="2">The sequence shown here is derived from an EMBL/GenBank/DDBJ whole genome shotgun (WGS) entry which is preliminary data.</text>
</comment>
<feature type="compositionally biased region" description="Polar residues" evidence="1">
    <location>
        <begin position="1337"/>
        <end position="1346"/>
    </location>
</feature>
<feature type="region of interest" description="Disordered" evidence="1">
    <location>
        <begin position="735"/>
        <end position="761"/>
    </location>
</feature>
<feature type="region of interest" description="Disordered" evidence="1">
    <location>
        <begin position="1132"/>
        <end position="1160"/>
    </location>
</feature>
<evidence type="ECO:0000313" key="3">
    <source>
        <dbReference type="Proteomes" id="UP000807769"/>
    </source>
</evidence>
<dbReference type="RefSeq" id="XP_041191694.1">
    <property type="nucleotide sequence ID" value="XM_041340346.1"/>
</dbReference>
<feature type="compositionally biased region" description="Basic and acidic residues" evidence="1">
    <location>
        <begin position="1136"/>
        <end position="1151"/>
    </location>
</feature>
<feature type="compositionally biased region" description="Low complexity" evidence="1">
    <location>
        <begin position="46"/>
        <end position="67"/>
    </location>
</feature>
<accession>A0A9P7JCE6</accession>
<feature type="compositionally biased region" description="Basic and acidic residues" evidence="1">
    <location>
        <begin position="154"/>
        <end position="179"/>
    </location>
</feature>
<dbReference type="OrthoDB" id="2563277at2759"/>
<dbReference type="EMBL" id="JABBWG010000021">
    <property type="protein sequence ID" value="KAG1814233.1"/>
    <property type="molecule type" value="Genomic_DNA"/>
</dbReference>
<feature type="region of interest" description="Disordered" evidence="1">
    <location>
        <begin position="602"/>
        <end position="625"/>
    </location>
</feature>
<sequence length="2031" mass="220940">MPLQLLSRPTDTTRTRSPSPFETPAIKPAIPTIRLISATPSPAVAPWSESQPPLSLPLAPKAPSSDATPRRRLVPKKSKIGLLSSREADLSDVVRRVGARDSNKNASTGLEIYVDPMLDPEIGEIVVVKKKKSRMALDGMRWGPALGEVTNVPHVKEKEKKERKKDKENTSKVKVDEKSGWWTIGKGKKDSKEKERPRSPEPPTTSKPTESRARFNSLDSGILLNSPVFSEHSKSPAENQYLRVPTPPSATFASAAHGATLAPPGAPPIGSGKDSVAIRAMRSVRSLARIGSWAQLKNMPAPDDTPKPTPPVISEPKKKKKKKDKGQNKEKEKEKEKDKAATVRYSGSSFEAGALSASPDKNASRATLGKKKSILGLGLPSTMRLPSMRSVSMTSSIGAAQVQSSNKLPADTAATLGYGILARARSGSTMTASSAGSVRPVSVSSGGSSGGCSVRWDEVGLETVKEVRRKERALKEKDSSKEKKTKGTRKSSDSRKRTPLSSVFPGRLSEREEGEGTNEEEASTLPIVTIEEATVDGHSDVETPVKRARSRPLSEQLLGRSRPKAMYEDENDCAVMSLLDAATNDLAQLINRLDLQATPDMSPMSGRSPSLLASSQAGSPTKRMTLESPVKRLRASAASVTSLRPYAKTISTAVVPSIGQHIAPWATLNAGISPAKSPSRDSHEPAPTFRFTHKRTMSPAPAAEPEPVFKALRPAKSRVPVSGRAVFAAPMSLPFTGNADRSPSSRTFGSVHSKSSSRASLGASPVFKKARGHERKPSSLVHAEHAHLQLRCDTTDDVPKPLDSPSLLILPDARRNLGLAGTLGGSVGGQELDASDPDSDIPDELQIILSSSDHEADDTLSFNPNLMTTHPPLPSPGLPPEMPLPLPEGSVADVPVFRAKVIDEDDHHADIEEAGISSEDDTKKSFDFTGELQKLNESGGSDRLSFVEQLENAFRTPAKIDLRYDFDLPLDAPPVPKIPSLQAELERAGDSTFSMDYVSQEFLPQGFPMDVDTEPSLLPGTDSFATTNDWEKEEEEDEEDFPCADRSQVLRNAKSMKSMKSRPSDGRLNMDFKFGGKPSSAPSAEKTEEPLTLSDIIPPLAVAKSLSTTSLAGDESAVLNSIFAKAVEIPSPPSRVRLDSDSNSKRIERSATRASNVPGHYRHSSELSFAGFDSFAEVRRGFEFHDHRPNFYPPPGANSRSQHNKHESMFSIASISSYGQVINHGSTDPFDYGALPLPSLRERPSSDEFSFTMSSLDDTFSFIRKQPRRRRVDSDASSFYFRASVHSQMHPYNRAAAHRRHSSSASVSSLGPPISLYNRNSYGHNRSSYGYRRRNDSGASTSSVSQPYAHGGRASWARHRPDFSIDSMLSDFSEINLGRPGLGDKMLDSALDRGMPLTAISASPPESPAGSMQSEQFRNGQYMNRMSYDSIMGEPQPASNMEDSLFEKTGHRTSVSSSDSAFFAVDSSHAPPQFKRLSSYSIASVHSPPKEDDTMISMLGGGHVRRRSVGSMIEASPCRQVEKRKHMASDAPQPKFRCKGGEYESPKSRVLETKPSIVSTAYSEKFGDDYESPKSRVLETKPSIASTAYSEKFGDERMIRAKHGLLERQSLENTVLIAEGEEDLSASFRIPVFTRPPCVGRSRSSTCTSMSSGAETPPLSISDGYSSFSEGSQSSIDLSHVNYMLSNVTHPLSNATFDRVRPRARGHGHQRRISQARASRTSIYETIEEELTTSFPPTSSLQSPLGPVTNNIQLRDSATKTIGRTPVFVADPETASVDSMSLWDDERGIMALRKYYALRDEAEDTVTESQRVWLDTPFSVFAVQSFDPPNHPSGMRALLEHSMQNYGPLPSDLRPRRMRSRVNSRPSPYPRTFKTSFTSSPATEQVRAAIVAAVTENAPSDNMRAQSQPKALQQISVNPNIMSHAVENTKAGELMKDAAMSPGKLERMFGLPPRPRVGSVARRAALGWAKRSTGRNGLENKENASIGNISLAAAPSNMSQGSVVTPSETLRLNRPRPRGRPTPASVRPIRI</sequence>
<gene>
    <name evidence="2" type="ORF">BJ212DRAFT_1481976</name>
</gene>
<feature type="region of interest" description="Disordered" evidence="1">
    <location>
        <begin position="1848"/>
        <end position="1880"/>
    </location>
</feature>
<feature type="region of interest" description="Disordered" evidence="1">
    <location>
        <begin position="289"/>
        <end position="372"/>
    </location>
</feature>
<feature type="compositionally biased region" description="Basic and acidic residues" evidence="1">
    <location>
        <begin position="1539"/>
        <end position="1549"/>
    </location>
</feature>